<feature type="compositionally biased region" description="Low complexity" evidence="1">
    <location>
        <begin position="847"/>
        <end position="875"/>
    </location>
</feature>
<name>A0AA85J576_TRIRE</name>
<reference evidence="4" key="2">
    <citation type="submission" date="2023-11" db="UniProtKB">
        <authorList>
            <consortium name="WormBaseParasite"/>
        </authorList>
    </citation>
    <scope>IDENTIFICATION</scope>
</reference>
<organism evidence="3 4">
    <name type="scientific">Trichobilharzia regenti</name>
    <name type="common">Nasal bird schistosome</name>
    <dbReference type="NCBI Taxonomy" id="157069"/>
    <lineage>
        <taxon>Eukaryota</taxon>
        <taxon>Metazoa</taxon>
        <taxon>Spiralia</taxon>
        <taxon>Lophotrochozoa</taxon>
        <taxon>Platyhelminthes</taxon>
        <taxon>Trematoda</taxon>
        <taxon>Digenea</taxon>
        <taxon>Strigeidida</taxon>
        <taxon>Schistosomatoidea</taxon>
        <taxon>Schistosomatidae</taxon>
        <taxon>Trichobilharzia</taxon>
    </lineage>
</organism>
<feature type="compositionally biased region" description="Pro residues" evidence="1">
    <location>
        <begin position="72"/>
        <end position="94"/>
    </location>
</feature>
<evidence type="ECO:0000256" key="1">
    <source>
        <dbReference type="SAM" id="MobiDB-lite"/>
    </source>
</evidence>
<feature type="transmembrane region" description="Helical" evidence="2">
    <location>
        <begin position="716"/>
        <end position="737"/>
    </location>
</feature>
<accession>A0AA85J576</accession>
<reference evidence="3" key="1">
    <citation type="submission" date="2022-06" db="EMBL/GenBank/DDBJ databases">
        <authorList>
            <person name="Berger JAMES D."/>
            <person name="Berger JAMES D."/>
        </authorList>
    </citation>
    <scope>NUCLEOTIDE SEQUENCE [LARGE SCALE GENOMIC DNA]</scope>
</reference>
<evidence type="ECO:0000313" key="3">
    <source>
        <dbReference type="Proteomes" id="UP000050795"/>
    </source>
</evidence>
<feature type="compositionally biased region" description="Low complexity" evidence="1">
    <location>
        <begin position="140"/>
        <end position="160"/>
    </location>
</feature>
<feature type="region of interest" description="Disordered" evidence="1">
    <location>
        <begin position="326"/>
        <end position="351"/>
    </location>
</feature>
<evidence type="ECO:0000256" key="2">
    <source>
        <dbReference type="SAM" id="Phobius"/>
    </source>
</evidence>
<feature type="compositionally biased region" description="Low complexity" evidence="1">
    <location>
        <begin position="278"/>
        <end position="298"/>
    </location>
</feature>
<feature type="compositionally biased region" description="Acidic residues" evidence="1">
    <location>
        <begin position="452"/>
        <end position="466"/>
    </location>
</feature>
<keyword evidence="3" id="KW-1185">Reference proteome</keyword>
<feature type="compositionally biased region" description="Acidic residues" evidence="1">
    <location>
        <begin position="328"/>
        <end position="338"/>
    </location>
</feature>
<feature type="compositionally biased region" description="Polar residues" evidence="1">
    <location>
        <begin position="396"/>
        <end position="406"/>
    </location>
</feature>
<feature type="region of interest" description="Disordered" evidence="1">
    <location>
        <begin position="847"/>
        <end position="891"/>
    </location>
</feature>
<sequence>MQYSLPLPVLVPIPIITPLISRTYPTNVMMHSTTCCPTTRDQSSEMESVSSSQLVLGVKLPFSVLDSQIRAKPPPSVRIPPPPPSAPPSQPIPPSSLYQHQSYQHHDKHRHLQHQPHLSSLSSISASSPSPQSPPPPPQRQQQQNSQLKSTKQERSSYSSASLLSIHEVEIVANKYTDLKYTNHSSCTSPINSQHYVVQNLCESFDQNTSNHLVINNPSVPIISNNPTTTTTTTTTTIMTTSNTPLTELIIVNEVSSRNLKPRVAFIEPVDEASIHDSNPTNNATNNSNNNQSDSESTVRINKESHHPTTNKLKLSLSARFPGWGVITDDDDDDDDDDVGRGGGGDCQQNVKTAQNDNVSVSVETLICSTAQQLTSSNPNRSSENRNRHIINKKVSNNDFNVNSAHTPPPPPPTTTSTTTTTNNGMYSNTINNNDENNIIEERGQQEVVNSEQEEDDDDDGDDDDEAMKSKATTSSLYANPEISLSQLMNMNDEELYYELHEKYQNKRQQQPSSSSSQKLNEQKQQQQQPQRTSSILSQPRKSLAMIFSQISNNLGFTQESSTTGGIGGGTGVIDHYPMNSIKRNRNNDNTVQNNNEFTSDRRKSVIYTDSNEMSIRNSDSGQRLIERNILNTFMSNQGQGHGRHSGSISSNVHMNKLNNSNNNANTLLTNHPGISNTPVNPVDRSILVDLLCCTCCTNSDDEDEAYSNLIENHRLARIVTMGAILTILGLIFAYIIRSATETQTPLTNSQTITSPTSAVTTASAATGSSSHLNNSMSKQTTDLTVNRNLLKLSENFSNLIDLGDEIGLDQIFERSSSSAHVNNSVSSINNNNNSNNAVEYSSHYAPSYSSLSNNSSTPSSSSSVSNFTPPSYSSQIRHSVNDMYSHHRPP</sequence>
<dbReference type="Proteomes" id="UP000050795">
    <property type="component" value="Unassembled WGS sequence"/>
</dbReference>
<feature type="compositionally biased region" description="Low complexity" evidence="1">
    <location>
        <begin position="115"/>
        <end position="130"/>
    </location>
</feature>
<evidence type="ECO:0000313" key="4">
    <source>
        <dbReference type="WBParaSite" id="TREG1_131490.1"/>
    </source>
</evidence>
<keyword evidence="2" id="KW-0812">Transmembrane</keyword>
<feature type="compositionally biased region" description="Low complexity" evidence="1">
    <location>
        <begin position="507"/>
        <end position="535"/>
    </location>
</feature>
<keyword evidence="2" id="KW-1133">Transmembrane helix</keyword>
<dbReference type="AlphaFoldDB" id="A0AA85J576"/>
<protein>
    <submittedName>
        <fullName evidence="4">Rab-GAP TBC domain-containing protein</fullName>
    </submittedName>
</protein>
<proteinExistence type="predicted"/>
<feature type="region of interest" description="Disordered" evidence="1">
    <location>
        <begin position="505"/>
        <end position="539"/>
    </location>
</feature>
<feature type="region of interest" description="Disordered" evidence="1">
    <location>
        <begin position="396"/>
        <end position="475"/>
    </location>
</feature>
<feature type="region of interest" description="Disordered" evidence="1">
    <location>
        <begin position="272"/>
        <end position="314"/>
    </location>
</feature>
<dbReference type="WBParaSite" id="TREG1_131490.1">
    <property type="protein sequence ID" value="TREG1_131490.1"/>
    <property type="gene ID" value="TREG1_131490"/>
</dbReference>
<keyword evidence="2" id="KW-0472">Membrane</keyword>
<feature type="region of interest" description="Disordered" evidence="1">
    <location>
        <begin position="71"/>
        <end position="160"/>
    </location>
</feature>